<name>A0A0A1UE58_ENTIV</name>
<dbReference type="RefSeq" id="XP_004261543.1">
    <property type="nucleotide sequence ID" value="XM_004261495.1"/>
</dbReference>
<reference evidence="3 4" key="1">
    <citation type="submission" date="2012-10" db="EMBL/GenBank/DDBJ databases">
        <authorList>
            <person name="Zafar N."/>
            <person name="Inman J."/>
            <person name="Hall N."/>
            <person name="Lorenzi H."/>
            <person name="Caler E."/>
        </authorList>
    </citation>
    <scope>NUCLEOTIDE SEQUENCE [LARGE SCALE GENOMIC DNA]</scope>
    <source>
        <strain evidence="3 4">IP1</strain>
    </source>
</reference>
<gene>
    <name evidence="3" type="ORF">EIN_341800</name>
</gene>
<dbReference type="AlphaFoldDB" id="A0A0A1UE58"/>
<dbReference type="VEuPathDB" id="AmoebaDB:EIN_341800"/>
<keyword evidence="4" id="KW-1185">Reference proteome</keyword>
<feature type="compositionally biased region" description="Basic residues" evidence="2">
    <location>
        <begin position="901"/>
        <end position="912"/>
    </location>
</feature>
<dbReference type="EMBL" id="KB206175">
    <property type="protein sequence ID" value="ELP94772.1"/>
    <property type="molecule type" value="Genomic_DNA"/>
</dbReference>
<feature type="compositionally biased region" description="Basic and acidic residues" evidence="2">
    <location>
        <begin position="888"/>
        <end position="900"/>
    </location>
</feature>
<accession>A0A0A1UE58</accession>
<dbReference type="GO" id="GO:0000184">
    <property type="term" value="P:nuclear-transcribed mRNA catabolic process, nonsense-mediated decay"/>
    <property type="evidence" value="ECO:0007669"/>
    <property type="project" value="InterPro"/>
</dbReference>
<feature type="coiled-coil region" evidence="1">
    <location>
        <begin position="785"/>
        <end position="846"/>
    </location>
</feature>
<evidence type="ECO:0000313" key="4">
    <source>
        <dbReference type="Proteomes" id="UP000014680"/>
    </source>
</evidence>
<dbReference type="OMA" id="FPRMRGT"/>
<dbReference type="InterPro" id="IPR039762">
    <property type="entry name" value="Nmd2/UPF2"/>
</dbReference>
<dbReference type="KEGG" id="eiv:EIN_341800"/>
<evidence type="ECO:0000313" key="3">
    <source>
        <dbReference type="EMBL" id="ELP94772.1"/>
    </source>
</evidence>
<dbReference type="InterPro" id="IPR016024">
    <property type="entry name" value="ARM-type_fold"/>
</dbReference>
<protein>
    <submittedName>
        <fullName evidence="3">Uncharacterized protein</fullName>
    </submittedName>
</protein>
<dbReference type="Proteomes" id="UP000014680">
    <property type="component" value="Unassembled WGS sequence"/>
</dbReference>
<dbReference type="GeneID" id="14893719"/>
<feature type="region of interest" description="Disordered" evidence="2">
    <location>
        <begin position="886"/>
        <end position="912"/>
    </location>
</feature>
<dbReference type="SUPFAM" id="SSF48371">
    <property type="entry name" value="ARM repeat"/>
    <property type="match status" value="1"/>
</dbReference>
<sequence length="912" mass="106692">MSKLLQDTIPQTFFDKVAELRARNIITPKWPNCPTASTFKNCQTLSTKIKTLTTSDMVVIRSELQKVNVSMFLSEFVKNIFQRSFSDLNVALNYAELCCILSGYYQKPFLDILCAQLTESYKGNIENFWYFVFLCILFLVHFPYNEGVFQSQFKDGLFFYLQTNSKEKVDLNTNIRLDNVVYLMQLLASSLTTLTGNLPSPNLEESLNKLDVADAAVKDAIVTVTKRREVFTEVFNHYSKTRATPYLSLKRTFEVENLVKTLTQYLGLSTKSMFVENTAKATSEPQDHTQLYDDQQTMEFYTSTTVFVEVMKVPAPLKATENLKLSFKRHVQSLVKTMNETNVYDFAKEFLKYFRGFVKIESYITPLVQKIRGQSELPLIAKYLYLIGLNLGEVNTFSVTVLREFESTTVFQTKSILIVLLSEFFKFTLEKKFVLRAFDYLLGKKSNLNIAKRLKLIYTALDYCCRHYVMYVNYTEQMNLKKQMKELAEKAKRKEKNDTVRWMSRIEGYITSENLTKEEIVYTSDQEMYLRYIIGKKEMSVEEKIVMLRKFDYEDDETVPMVVKYLFESLTNGVFTDIKEVVRMVIEVSKYHLKVLISFVDQLIEVTTFGFQNLNILTKAHRLTYISAIAELYMRNGIPDELMFKMIELVYQLTKYYEENQTIRKYGVSPYSSGFFGVRLLIEMLRVSVEKLFGKRPVVVVKTVLNIQVLMNRNPYCIDLECTFKPILKMLQIPRFNTAIQMKHFNQLRNTIFKGKYSLEQIRALIATAEERTKYEVDERNGKNIDLLKEKEEAHRKRLEELQKLREEEEKLEEEKMERLKREVNLEEFEKEIGEEINEMETLVEGKVVAKETEASLAMDPRNLKIQESDCGDIFVMKKTDGSVLVIKPEEKKKDNEQPKKQPKKKKEKIII</sequence>
<organism evidence="3 4">
    <name type="scientific">Entamoeba invadens IP1</name>
    <dbReference type="NCBI Taxonomy" id="370355"/>
    <lineage>
        <taxon>Eukaryota</taxon>
        <taxon>Amoebozoa</taxon>
        <taxon>Evosea</taxon>
        <taxon>Archamoebae</taxon>
        <taxon>Mastigamoebida</taxon>
        <taxon>Entamoebidae</taxon>
        <taxon>Entamoeba</taxon>
    </lineage>
</organism>
<dbReference type="GO" id="GO:0005737">
    <property type="term" value="C:cytoplasm"/>
    <property type="evidence" value="ECO:0007669"/>
    <property type="project" value="TreeGrafter"/>
</dbReference>
<dbReference type="PANTHER" id="PTHR12839:SF7">
    <property type="entry name" value="REGULATOR OF NONSENSE TRANSCRIPTS 2"/>
    <property type="match status" value="1"/>
</dbReference>
<evidence type="ECO:0000256" key="1">
    <source>
        <dbReference type="SAM" id="Coils"/>
    </source>
</evidence>
<evidence type="ECO:0000256" key="2">
    <source>
        <dbReference type="SAM" id="MobiDB-lite"/>
    </source>
</evidence>
<dbReference type="Gene3D" id="1.25.40.180">
    <property type="match status" value="1"/>
</dbReference>
<dbReference type="PANTHER" id="PTHR12839">
    <property type="entry name" value="NONSENSE-MEDIATED MRNA DECAY PROTEIN 2 UP-FRAMESHIFT SUPPRESSOR 2"/>
    <property type="match status" value="1"/>
</dbReference>
<dbReference type="OrthoDB" id="27832at2759"/>
<proteinExistence type="predicted"/>
<dbReference type="GO" id="GO:0035145">
    <property type="term" value="C:exon-exon junction complex"/>
    <property type="evidence" value="ECO:0007669"/>
    <property type="project" value="TreeGrafter"/>
</dbReference>
<keyword evidence="1" id="KW-0175">Coiled coil</keyword>